<proteinExistence type="predicted"/>
<evidence type="ECO:0000256" key="1">
    <source>
        <dbReference type="SAM" id="SignalP"/>
    </source>
</evidence>
<protein>
    <recommendedName>
        <fullName evidence="2">DUF2314 domain-containing protein</fullName>
    </recommendedName>
</protein>
<sequence>MRKLGHYFSLSPIFSMSSSLHLRALAATLLLSAAGLAAHAQTPRNEAPVSAAAPTDQPLALASTEAGASLREFDRLIAPAVKQARKTLPHAKKRFLAGLPAGQAFFLTTRIFDSNGNYEQVFIRVKDWSGTTVQGLISSELNLVQQYQAGQLIRFPEKAILDWTIATPDGGEEGNFVGKFIDSLQH</sequence>
<evidence type="ECO:0000313" key="4">
    <source>
        <dbReference type="Proteomes" id="UP000197277"/>
    </source>
</evidence>
<comment type="caution">
    <text evidence="3">The sequence shown here is derived from an EMBL/GenBank/DDBJ whole genome shotgun (WGS) entry which is preliminary data.</text>
</comment>
<organism evidence="3 4">
    <name type="scientific">Hymenobacter amundsenii</name>
    <dbReference type="NCBI Taxonomy" id="2006685"/>
    <lineage>
        <taxon>Bacteria</taxon>
        <taxon>Pseudomonadati</taxon>
        <taxon>Bacteroidota</taxon>
        <taxon>Cytophagia</taxon>
        <taxon>Cytophagales</taxon>
        <taxon>Hymenobacteraceae</taxon>
        <taxon>Hymenobacter</taxon>
    </lineage>
</organism>
<gene>
    <name evidence="3" type="ORF">CDA63_01820</name>
</gene>
<reference evidence="3 4" key="1">
    <citation type="submission" date="2017-06" db="EMBL/GenBank/DDBJ databases">
        <title>Hymenobacter amundsenii sp. nov. isolated from regoliths in Antarctica.</title>
        <authorList>
            <person name="Sedlacek I."/>
            <person name="Kralova S."/>
            <person name="Pantucek R."/>
            <person name="Svec P."/>
            <person name="Holochova P."/>
            <person name="Stankova E."/>
            <person name="Vrbovska V."/>
            <person name="Busse H.-J."/>
        </authorList>
    </citation>
    <scope>NUCLEOTIDE SEQUENCE [LARGE SCALE GENOMIC DNA]</scope>
    <source>
        <strain evidence="3 4">CCM 8682</strain>
    </source>
</reference>
<dbReference type="EMBL" id="NIRR01000001">
    <property type="protein sequence ID" value="OWP65117.1"/>
    <property type="molecule type" value="Genomic_DNA"/>
</dbReference>
<keyword evidence="4" id="KW-1185">Reference proteome</keyword>
<name>A0A246FQW3_9BACT</name>
<dbReference type="OrthoDB" id="881662at2"/>
<dbReference type="Pfam" id="PF10077">
    <property type="entry name" value="DUF2314"/>
    <property type="match status" value="1"/>
</dbReference>
<dbReference type="AlphaFoldDB" id="A0A246FQW3"/>
<keyword evidence="1" id="KW-0732">Signal</keyword>
<dbReference type="Proteomes" id="UP000197277">
    <property type="component" value="Unassembled WGS sequence"/>
</dbReference>
<evidence type="ECO:0000313" key="3">
    <source>
        <dbReference type="EMBL" id="OWP65117.1"/>
    </source>
</evidence>
<evidence type="ECO:0000259" key="2">
    <source>
        <dbReference type="Pfam" id="PF10077"/>
    </source>
</evidence>
<feature type="domain" description="DUF2314" evidence="2">
    <location>
        <begin position="79"/>
        <end position="168"/>
    </location>
</feature>
<accession>A0A246FQW3</accession>
<dbReference type="InterPro" id="IPR018756">
    <property type="entry name" value="DUF2314"/>
</dbReference>
<feature type="signal peptide" evidence="1">
    <location>
        <begin position="1"/>
        <end position="40"/>
    </location>
</feature>
<feature type="chain" id="PRO_5013235847" description="DUF2314 domain-containing protein" evidence="1">
    <location>
        <begin position="41"/>
        <end position="186"/>
    </location>
</feature>